<keyword evidence="6" id="KW-0547">Nucleotide-binding</keyword>
<feature type="transmembrane region" description="Helical" evidence="10">
    <location>
        <begin position="453"/>
        <end position="486"/>
    </location>
</feature>
<feature type="domain" description="ABC transporter" evidence="11">
    <location>
        <begin position="1698"/>
        <end position="1930"/>
    </location>
</feature>
<keyword evidence="8 10" id="KW-1133">Transmembrane helix</keyword>
<evidence type="ECO:0000256" key="10">
    <source>
        <dbReference type="SAM" id="Phobius"/>
    </source>
</evidence>
<evidence type="ECO:0000256" key="2">
    <source>
        <dbReference type="ARBA" id="ARBA00008869"/>
    </source>
</evidence>
<dbReference type="InterPro" id="IPR013525">
    <property type="entry name" value="ABC2_TM"/>
</dbReference>
<feature type="transmembrane region" description="Helical" evidence="10">
    <location>
        <begin position="498"/>
        <end position="522"/>
    </location>
</feature>
<dbReference type="SUPFAM" id="SSF52540">
    <property type="entry name" value="P-loop containing nucleoside triphosphate hydrolases"/>
    <property type="match status" value="2"/>
</dbReference>
<feature type="domain" description="ABC transporter" evidence="11">
    <location>
        <begin position="711"/>
        <end position="942"/>
    </location>
</feature>
<dbReference type="InterPro" id="IPR017871">
    <property type="entry name" value="ABC_transporter-like_CS"/>
</dbReference>
<sequence length="2015" mass="227006">MTTFNGWISFEHIPTLLHLQRHISSLWTSYEKISRQFTIRRSMNPIQQYTHTVRELSSLLCGQNSPKENDLGRLIYLVESFDAFNVSEFLEHIGSNAPPGWENETQEHYYPGRLRARKLNPCGLLEYVLTFNPVRNAAGRIRQFLFGQVAYYPQTPLTERIIKEAGARFQLFAKLRQLTKLYFEVTRPWISRLFTNGSRFEAFREQIQSCADDTIFLPSSIVHACSMIWQWSDPVAVNSTEKNGTRIHWTKTMENTDFIVGLVESVLDCMPLEDRFVPFNNESQFEEFLIANQLDILRSPIGVVFESLPFLWNNQTSKAEFPDTNRSELISLVFRKSPFMIDTTYRYKVLDYYRNPIPRRHPSTDMKYFTSGFIDLQEDLSRAILKVIGTSRRDYNSGTEFKLFPSAPFINDGFMDFFAPNLPQLMVLAWSLTVVSAVKYMVDEKEHGLTEMLALLGVPSVLVQASWFTVSVILIVASCVPILAILKLTGIVANSSPILLFCFTMSYAIAILSFAVMCSCFFHRANLAAVVSGCVYFLFFLPAPLLLRYENFLSPEVLLGASLLPQVSHGFGWAYFIRLEVHGSGAQWNSLWHADQADSPYSLGLAFVFLWLSVLLHLVMAVFVIPWLRLVYRWSLPGLTRILYGPTGQATYQGWMSALREHRLAPFLRQRRLGNGTSVCDEMASIDIDGSIDSGPVSQAAPITRPTSPTVVIEKLGKTYRYPHFIALDNVSLTMYADEITVILGHNGAGKTTLMSILTGTTQPTTGVVLINGFNTRTQMDEVREQMGYCPQRDILYSDLTVAEHIYFYSALRGFNGHLLHTKVDTYLDEFNFQTKRDALAKTLSGGQKRKLSVCLAFVGDASVVLLDEPTAGVDPLSKRVIWDTIRAMRPGRTILFTSHHMREAEFLSDHIAILSRGRVCCASSSVSLKAKYGVGYLITLDRGSMKDSISWPELTTVVRKFIPKATLVSETSNCLKMRIPLEAALDGGDLIQLFQHLELQSYGVRVSITDTSLEDIFIEIMTLTVPNWANTSDSSSMLLGLANLNGRQNGLPTVSCSSRPSSPLPQCSRSPTSLGLGYLSDLEASQSTYTTPSESENSSCILKPKVSFVSQQAAVVSAKRWYHLRRNKLLWVLEFLVPCGLVLLSLILLTLYRPRIDQPLMDLHPWLMTAKRKVPLISFIANEGCFGKMETGLNGAYNLHDLVKQDELSWTGARCLPRTVYVPRPEDGLVCRTSSVRPLWINSLINASSLNNCPLSNHSQNIPAIPQRVSPVFGVLLNLTYFDVPQYILNPDRTISGEMYGGISTGTTHSRITVSNKALLDLLHSLRLWLSHWLWDESGRPMNSQVSRLFDLNFTTLVQSLLPPVDRVMVWYNNKGYPAAPAYLNLLHNIQLRSRDIRVHKNATSLGLVVANHPLPVPKHTWSFTFRETLKTDAVFSLFLLLALCFIPANFSVLLVAERQLGIKHLHYVSGLRPHLYWFVNYAWDWITYSLMAMICVLFLALFQKVAFTSLITVGPFILIMLLHGCAIIPLIYLTTFVFRQPSTAFVLVCAFNMLIATVSTSVSFFLELLTLQEPSLQPLTTKVQLILRIFPHYCLGSSIYDLSVTRFLVEQGLLPEQTNASVWLLLYPRMLCLVAHALCYLAILAIIEERFCWIYCPWPVRRRTTPIPCSDLELINGNTAHLDSHKLMLEDSSAVIHIKCLSKRYRGQARPAVDNLSMNVQAGECFGLLGTNGAGKSTTFAMLSGQLKVRPGTVTLNGYDLARQLSEAHQFMGFCPQSDALHDFMTARETLIMYGRLRQLSGSRLHSIVRHLLRYTGLESYANRLVGTYSGGTKRKLSAAIAFIGDPKVILLDEPSSGMDPSARKSLWRLVQSSVNRGCAVVLSSHCMEECETLCDRVGLLVDGQMRCVGGPLELKVRYSVGYLVDIELTSSAAELEREELESRLGVVLPGIRLRFPLTTRQQYSYSNRDRLSSLFEALNKLRREHLIKHFSVKHSTLEDAFVRCINQPETTS</sequence>
<dbReference type="GO" id="GO:0140359">
    <property type="term" value="F:ABC-type transporter activity"/>
    <property type="evidence" value="ECO:0007669"/>
    <property type="project" value="InterPro"/>
</dbReference>
<feature type="transmembrane region" description="Helical" evidence="10">
    <location>
        <begin position="1546"/>
        <end position="1568"/>
    </location>
</feature>
<dbReference type="OrthoDB" id="10255969at2759"/>
<dbReference type="GO" id="GO:0005524">
    <property type="term" value="F:ATP binding"/>
    <property type="evidence" value="ECO:0007669"/>
    <property type="project" value="UniProtKB-KW"/>
</dbReference>
<proteinExistence type="inferred from homology"/>
<gene>
    <name evidence="12" type="ORF">FBUS_09495</name>
</gene>
<feature type="transmembrane region" description="Helical" evidence="10">
    <location>
        <begin position="1509"/>
        <end position="1534"/>
    </location>
</feature>
<evidence type="ECO:0000313" key="13">
    <source>
        <dbReference type="Proteomes" id="UP000728185"/>
    </source>
</evidence>
<dbReference type="GO" id="GO:0016020">
    <property type="term" value="C:membrane"/>
    <property type="evidence" value="ECO:0007669"/>
    <property type="project" value="UniProtKB-SubCell"/>
</dbReference>
<feature type="transmembrane region" description="Helical" evidence="10">
    <location>
        <begin position="1479"/>
        <end position="1503"/>
    </location>
</feature>
<protein>
    <recommendedName>
        <fullName evidence="11">ABC transporter domain-containing protein</fullName>
    </recommendedName>
</protein>
<keyword evidence="5" id="KW-0677">Repeat</keyword>
<accession>A0A8E0VL91</accession>
<feature type="transmembrane region" description="Helical" evidence="10">
    <location>
        <begin position="1623"/>
        <end position="1649"/>
    </location>
</feature>
<comment type="similarity">
    <text evidence="2">Belongs to the ABC transporter superfamily. ABCA family.</text>
</comment>
<dbReference type="FunFam" id="3.40.50.300:FF:000335">
    <property type="entry name" value="ATP binding cassette subfamily A member 5"/>
    <property type="match status" value="1"/>
</dbReference>
<dbReference type="GO" id="GO:0016887">
    <property type="term" value="F:ATP hydrolysis activity"/>
    <property type="evidence" value="ECO:0007669"/>
    <property type="project" value="InterPro"/>
</dbReference>
<dbReference type="CDD" id="cd03263">
    <property type="entry name" value="ABC_subfamily_A"/>
    <property type="match status" value="2"/>
</dbReference>
<dbReference type="PANTHER" id="PTHR19229:SF36">
    <property type="entry name" value="ATP-BINDING CASSETTE SUB-FAMILY A MEMBER 2"/>
    <property type="match status" value="1"/>
</dbReference>
<keyword evidence="9 10" id="KW-0472">Membrane</keyword>
<dbReference type="PANTHER" id="PTHR19229">
    <property type="entry name" value="ATP-BINDING CASSETTE TRANSPORTER SUBFAMILY A ABCA"/>
    <property type="match status" value="1"/>
</dbReference>
<feature type="transmembrane region" description="Helical" evidence="10">
    <location>
        <begin position="527"/>
        <end position="547"/>
    </location>
</feature>
<dbReference type="EMBL" id="LUCM01003513">
    <property type="protein sequence ID" value="KAA0195679.1"/>
    <property type="molecule type" value="Genomic_DNA"/>
</dbReference>
<evidence type="ECO:0000256" key="5">
    <source>
        <dbReference type="ARBA" id="ARBA00022737"/>
    </source>
</evidence>
<keyword evidence="7" id="KW-0067">ATP-binding</keyword>
<dbReference type="InterPro" id="IPR027417">
    <property type="entry name" value="P-loop_NTPase"/>
</dbReference>
<evidence type="ECO:0000256" key="3">
    <source>
        <dbReference type="ARBA" id="ARBA00022448"/>
    </source>
</evidence>
<reference evidence="12" key="1">
    <citation type="submission" date="2019-05" db="EMBL/GenBank/DDBJ databases">
        <title>Annotation for the trematode Fasciolopsis buski.</title>
        <authorList>
            <person name="Choi Y.-J."/>
        </authorList>
    </citation>
    <scope>NUCLEOTIDE SEQUENCE</scope>
    <source>
        <strain evidence="12">HT</strain>
        <tissue evidence="12">Whole worm</tissue>
    </source>
</reference>
<evidence type="ECO:0000259" key="11">
    <source>
        <dbReference type="PROSITE" id="PS50893"/>
    </source>
</evidence>
<dbReference type="Proteomes" id="UP000728185">
    <property type="component" value="Unassembled WGS sequence"/>
</dbReference>
<dbReference type="FunFam" id="3.40.50.300:FF:001253">
    <property type="entry name" value="ATP-binding cassette protein subfamily A, member 10"/>
    <property type="match status" value="1"/>
</dbReference>
<dbReference type="InterPro" id="IPR003439">
    <property type="entry name" value="ABC_transporter-like_ATP-bd"/>
</dbReference>
<evidence type="ECO:0000256" key="7">
    <source>
        <dbReference type="ARBA" id="ARBA00022840"/>
    </source>
</evidence>
<dbReference type="InterPro" id="IPR003593">
    <property type="entry name" value="AAA+_ATPase"/>
</dbReference>
<dbReference type="PROSITE" id="PS50893">
    <property type="entry name" value="ABC_TRANSPORTER_2"/>
    <property type="match status" value="2"/>
</dbReference>
<dbReference type="Pfam" id="PF00005">
    <property type="entry name" value="ABC_tran"/>
    <property type="match status" value="2"/>
</dbReference>
<evidence type="ECO:0000256" key="6">
    <source>
        <dbReference type="ARBA" id="ARBA00022741"/>
    </source>
</evidence>
<comment type="caution">
    <text evidence="12">The sequence shown here is derived from an EMBL/GenBank/DDBJ whole genome shotgun (WGS) entry which is preliminary data.</text>
</comment>
<keyword evidence="13" id="KW-1185">Reference proteome</keyword>
<organism evidence="12 13">
    <name type="scientific">Fasciolopsis buskii</name>
    <dbReference type="NCBI Taxonomy" id="27845"/>
    <lineage>
        <taxon>Eukaryota</taxon>
        <taxon>Metazoa</taxon>
        <taxon>Spiralia</taxon>
        <taxon>Lophotrochozoa</taxon>
        <taxon>Platyhelminthes</taxon>
        <taxon>Trematoda</taxon>
        <taxon>Digenea</taxon>
        <taxon>Plagiorchiida</taxon>
        <taxon>Echinostomata</taxon>
        <taxon>Echinostomatoidea</taxon>
        <taxon>Fasciolidae</taxon>
        <taxon>Fasciolopsis</taxon>
    </lineage>
</organism>
<evidence type="ECO:0000256" key="4">
    <source>
        <dbReference type="ARBA" id="ARBA00022692"/>
    </source>
</evidence>
<comment type="subcellular location">
    <subcellularLocation>
        <location evidence="1">Membrane</location>
        <topology evidence="1">Multi-pass membrane protein</topology>
    </subcellularLocation>
</comment>
<dbReference type="SMART" id="SM00382">
    <property type="entry name" value="AAA"/>
    <property type="match status" value="2"/>
</dbReference>
<name>A0A8E0VL91_9TREM</name>
<dbReference type="Pfam" id="PF12698">
    <property type="entry name" value="ABC2_membrane_3"/>
    <property type="match status" value="2"/>
</dbReference>
<dbReference type="InterPro" id="IPR026082">
    <property type="entry name" value="ABCA"/>
</dbReference>
<evidence type="ECO:0000313" key="12">
    <source>
        <dbReference type="EMBL" id="KAA0195679.1"/>
    </source>
</evidence>
<feature type="transmembrane region" description="Helical" evidence="10">
    <location>
        <begin position="1435"/>
        <end position="1458"/>
    </location>
</feature>
<dbReference type="Gene3D" id="3.40.50.300">
    <property type="entry name" value="P-loop containing nucleotide triphosphate hydrolases"/>
    <property type="match status" value="2"/>
</dbReference>
<dbReference type="PROSITE" id="PS00211">
    <property type="entry name" value="ABC_TRANSPORTER_1"/>
    <property type="match status" value="1"/>
</dbReference>
<keyword evidence="4 10" id="KW-0812">Transmembrane</keyword>
<evidence type="ECO:0000256" key="1">
    <source>
        <dbReference type="ARBA" id="ARBA00004141"/>
    </source>
</evidence>
<evidence type="ECO:0000256" key="9">
    <source>
        <dbReference type="ARBA" id="ARBA00023136"/>
    </source>
</evidence>
<feature type="transmembrane region" description="Helical" evidence="10">
    <location>
        <begin position="1130"/>
        <end position="1153"/>
    </location>
</feature>
<keyword evidence="3" id="KW-0813">Transport</keyword>
<dbReference type="GO" id="GO:0005319">
    <property type="term" value="F:lipid transporter activity"/>
    <property type="evidence" value="ECO:0007669"/>
    <property type="project" value="TreeGrafter"/>
</dbReference>
<feature type="transmembrane region" description="Helical" evidence="10">
    <location>
        <begin position="601"/>
        <end position="628"/>
    </location>
</feature>
<evidence type="ECO:0000256" key="8">
    <source>
        <dbReference type="ARBA" id="ARBA00022989"/>
    </source>
</evidence>